<protein>
    <submittedName>
        <fullName evidence="1">M20 family metallopeptidase</fullName>
    </submittedName>
</protein>
<accession>A0ABX0QS96</accession>
<keyword evidence="2" id="KW-1185">Reference proteome</keyword>
<dbReference type="EMBL" id="WAEL01000010">
    <property type="protein sequence ID" value="NID13019.1"/>
    <property type="molecule type" value="Genomic_DNA"/>
</dbReference>
<comment type="caution">
    <text evidence="1">The sequence shown here is derived from an EMBL/GenBank/DDBJ whole genome shotgun (WGS) entry which is preliminary data.</text>
</comment>
<dbReference type="Proteomes" id="UP000606008">
    <property type="component" value="Unassembled WGS sequence"/>
</dbReference>
<gene>
    <name evidence="1" type="ORF">F7231_22800</name>
</gene>
<evidence type="ECO:0000313" key="2">
    <source>
        <dbReference type="Proteomes" id="UP000606008"/>
    </source>
</evidence>
<reference evidence="1" key="1">
    <citation type="submission" date="2024-05" db="EMBL/GenBank/DDBJ databases">
        <authorList>
            <person name="Jung D.-H."/>
        </authorList>
    </citation>
    <scope>NUCLEOTIDE SEQUENCE</scope>
    <source>
        <strain evidence="1">JA-25</strain>
    </source>
</reference>
<sequence length="80" mass="8473">MESLFDFDSPQGGSAAVSSLVGQAATAIETMSDQELNALADEVYRQVRTQAFSQGLPVLVVVNGQIVSEFSDGRLEPLPS</sequence>
<name>A0ABX0QS96_9BACT</name>
<dbReference type="RefSeq" id="WP_166693681.1">
    <property type="nucleotide sequence ID" value="NZ_WAEL01000010.1"/>
</dbReference>
<proteinExistence type="predicted"/>
<organism evidence="1 2">
    <name type="scientific">Fibrivirga algicola</name>
    <dbReference type="NCBI Taxonomy" id="2950420"/>
    <lineage>
        <taxon>Bacteria</taxon>
        <taxon>Pseudomonadati</taxon>
        <taxon>Bacteroidota</taxon>
        <taxon>Cytophagia</taxon>
        <taxon>Cytophagales</taxon>
        <taxon>Spirosomataceae</taxon>
        <taxon>Fibrivirga</taxon>
    </lineage>
</organism>
<evidence type="ECO:0000313" key="1">
    <source>
        <dbReference type="EMBL" id="NID13019.1"/>
    </source>
</evidence>